<dbReference type="Gene3D" id="2.30.30.380">
    <property type="entry name" value="Zn-finger domain of Sec23/24"/>
    <property type="match status" value="1"/>
</dbReference>
<dbReference type="GO" id="GO:0061630">
    <property type="term" value="F:ubiquitin protein ligase activity"/>
    <property type="evidence" value="ECO:0007669"/>
    <property type="project" value="TreeGrafter"/>
</dbReference>
<feature type="compositionally biased region" description="Polar residues" evidence="5">
    <location>
        <begin position="165"/>
        <end position="187"/>
    </location>
</feature>
<evidence type="ECO:0000256" key="2">
    <source>
        <dbReference type="ARBA" id="ARBA00022771"/>
    </source>
</evidence>
<dbReference type="InterPro" id="IPR001876">
    <property type="entry name" value="Znf_RanBP2"/>
</dbReference>
<dbReference type="InterPro" id="IPR036443">
    <property type="entry name" value="Znf_RanBP2_sf"/>
</dbReference>
<feature type="region of interest" description="Disordered" evidence="5">
    <location>
        <begin position="134"/>
        <end position="322"/>
    </location>
</feature>
<evidence type="ECO:0000256" key="5">
    <source>
        <dbReference type="SAM" id="MobiDB-lite"/>
    </source>
</evidence>
<sequence length="852" mass="95548">MNGKENKWRPIPIGNPSSRLRLARNMPQWVNQTGVSGIPPPPVPKEENKKSNGKSRHQEPDYEVIEFGQYSNASAVPNTNGSGKSERHCQLCGSSAPSVLCEDCAQIFCLSCDDMYHRHPKRQTHTRRRMEQAIRPPLPPKGDAPAPPVPPPRRHRRAGSIGPSPCTSPLPNRNQGPPNRNSTTLNTRGKGGNTMRKDSMDNRPLPPTPSPSESFKSDLSRNTSFNSNRDRTSRVPSPSPSLQQRYKQHQLAMRGTTPNLPSTVSDVDQPSPSSRDSGYPDWDQERWRQRDRTGSISGSDFGGRVQRKNSNISCPPPSERGMPLSTSVFDLNNPMLHHHHHNFMPIQQAQSMAQLNYPIPPYYPGGWMSPQCGCDDPRGSNMSLNMIPGPGGYPVNPMWMGTWHGPPPSMYPYPVPPMAHPHHEGRSCSSRPASPTHSVKSRKSTMSRKSRKKYREVEDTDDEDDRRSTLSQSGRKSLGRFTVRERPLRDASSMPRELARRHTIDRIDRASVARSRVSSNSESDDERSDADVLKETIGDAIEESVSEYENSKPEPIEIPSASWECEHCTFVNDAGTRVCQVCCKTPRANAKIVKNKVKPKVPEEETVTNELAKLKTVDEPKSAVEVKDERRKGEETVASGKVDGKAADVSGKVTGDVSDVRGVKSVECGSSPPRELQQAAKEGVGDKGEKKMTYEDNAVPTEKIARSPRAARKGNRMFRRSISVYTPTSQKRDSEWSLNRSSSRHSFTTDSQSLPGSREHSPAPEEFEEPHPYFEKPYYRERKQSASPMPNARMSRSIMDLRKPDLYRRPSQHDAYFRVTTGLNLRKISITWHKTMGFRDLTRSGTIQVHRR</sequence>
<dbReference type="SUPFAM" id="SSF90209">
    <property type="entry name" value="Ran binding protein zinc finger-like"/>
    <property type="match status" value="1"/>
</dbReference>
<dbReference type="GO" id="GO:0097039">
    <property type="term" value="P:protein linear polyubiquitination"/>
    <property type="evidence" value="ECO:0007669"/>
    <property type="project" value="TreeGrafter"/>
</dbReference>
<feature type="domain" description="B box-type" evidence="6">
    <location>
        <begin position="84"/>
        <end position="130"/>
    </location>
</feature>
<feature type="compositionally biased region" description="Basic residues" evidence="5">
    <location>
        <begin position="439"/>
        <end position="454"/>
    </location>
</feature>
<dbReference type="PANTHER" id="PTHR16004">
    <property type="entry name" value="RING FINGER PROTEIN 31-RELATED"/>
    <property type="match status" value="1"/>
</dbReference>
<feature type="compositionally biased region" description="Basic and acidic residues" evidence="5">
    <location>
        <begin position="497"/>
        <end position="511"/>
    </location>
</feature>
<evidence type="ECO:0000259" key="6">
    <source>
        <dbReference type="PROSITE" id="PS50119"/>
    </source>
</evidence>
<dbReference type="InterPro" id="IPR026254">
    <property type="entry name" value="RNF31-like"/>
</dbReference>
<evidence type="ECO:0000256" key="3">
    <source>
        <dbReference type="ARBA" id="ARBA00022833"/>
    </source>
</evidence>
<dbReference type="GO" id="GO:0036435">
    <property type="term" value="F:K48-linked polyubiquitin modification-dependent protein binding"/>
    <property type="evidence" value="ECO:0007669"/>
    <property type="project" value="TreeGrafter"/>
</dbReference>
<reference evidence="7 8" key="1">
    <citation type="submission" date="2019-01" db="EMBL/GenBank/DDBJ databases">
        <authorList>
            <person name="Sayadi A."/>
        </authorList>
    </citation>
    <scope>NUCLEOTIDE SEQUENCE [LARGE SCALE GENOMIC DNA]</scope>
</reference>
<feature type="compositionally biased region" description="Basic and acidic residues" evidence="5">
    <location>
        <begin position="757"/>
        <end position="774"/>
    </location>
</feature>
<dbReference type="CDD" id="cd19815">
    <property type="entry name" value="Bbox1_HOIP"/>
    <property type="match status" value="1"/>
</dbReference>
<gene>
    <name evidence="7" type="ORF">CALMAC_LOCUS11540</name>
</gene>
<feature type="compositionally biased region" description="Basic residues" evidence="5">
    <location>
        <begin position="709"/>
        <end position="719"/>
    </location>
</feature>
<dbReference type="GO" id="GO:1990450">
    <property type="term" value="F:linear polyubiquitin binding"/>
    <property type="evidence" value="ECO:0007669"/>
    <property type="project" value="TreeGrafter"/>
</dbReference>
<feature type="compositionally biased region" description="Polar residues" evidence="5">
    <location>
        <begin position="427"/>
        <end position="437"/>
    </location>
</feature>
<feature type="region of interest" description="Disordered" evidence="5">
    <location>
        <begin position="663"/>
        <end position="774"/>
    </location>
</feature>
<evidence type="ECO:0000256" key="4">
    <source>
        <dbReference type="PROSITE-ProRule" id="PRU00024"/>
    </source>
</evidence>
<dbReference type="OrthoDB" id="9978677at2759"/>
<feature type="compositionally biased region" description="Low complexity" evidence="5">
    <location>
        <begin position="512"/>
        <end position="521"/>
    </location>
</feature>
<accession>A0A653CSP1</accession>
<feature type="region of interest" description="Disordered" evidence="5">
    <location>
        <begin position="622"/>
        <end position="643"/>
    </location>
</feature>
<dbReference type="PROSITE" id="PS01358">
    <property type="entry name" value="ZF_RANBP2_1"/>
    <property type="match status" value="1"/>
</dbReference>
<feature type="compositionally biased region" description="Polar residues" evidence="5">
    <location>
        <begin position="736"/>
        <end position="755"/>
    </location>
</feature>
<feature type="compositionally biased region" description="Polar residues" evidence="5">
    <location>
        <begin position="234"/>
        <end position="245"/>
    </location>
</feature>
<dbReference type="SMART" id="SM00547">
    <property type="entry name" value="ZnF_RBZ"/>
    <property type="match status" value="1"/>
</dbReference>
<feature type="compositionally biased region" description="Basic and acidic residues" evidence="5">
    <location>
        <begin position="283"/>
        <end position="293"/>
    </location>
</feature>
<dbReference type="InterPro" id="IPR047543">
    <property type="entry name" value="Bbox1_RNF31-like"/>
</dbReference>
<feature type="compositionally biased region" description="Basic and acidic residues" evidence="5">
    <location>
        <begin position="622"/>
        <end position="635"/>
    </location>
</feature>
<feature type="region of interest" description="Disordered" evidence="5">
    <location>
        <begin position="1"/>
        <end position="60"/>
    </location>
</feature>
<keyword evidence="2 4" id="KW-0863">Zinc-finger</keyword>
<evidence type="ECO:0000313" key="8">
    <source>
        <dbReference type="Proteomes" id="UP000410492"/>
    </source>
</evidence>
<proteinExistence type="predicted"/>
<dbReference type="InterPro" id="IPR000315">
    <property type="entry name" value="Znf_B-box"/>
</dbReference>
<evidence type="ECO:0000313" key="7">
    <source>
        <dbReference type="EMBL" id="VEN50940.1"/>
    </source>
</evidence>
<protein>
    <recommendedName>
        <fullName evidence="6">B box-type domain-containing protein</fullName>
    </recommendedName>
</protein>
<keyword evidence="8" id="KW-1185">Reference proteome</keyword>
<dbReference type="PANTHER" id="PTHR16004:SF2">
    <property type="entry name" value="E3 UBIQUITIN-PROTEIN LIGASE LUBEL"/>
    <property type="match status" value="1"/>
</dbReference>
<dbReference type="GO" id="GO:0070530">
    <property type="term" value="F:K63-linked polyubiquitin modification-dependent protein binding"/>
    <property type="evidence" value="ECO:0007669"/>
    <property type="project" value="TreeGrafter"/>
</dbReference>
<evidence type="ECO:0000256" key="1">
    <source>
        <dbReference type="ARBA" id="ARBA00022723"/>
    </source>
</evidence>
<feature type="compositionally biased region" description="Basic and acidic residues" evidence="5">
    <location>
        <begin position="683"/>
        <end position="694"/>
    </location>
</feature>
<dbReference type="AlphaFoldDB" id="A0A653CSP1"/>
<keyword evidence="3" id="KW-0862">Zinc</keyword>
<feature type="compositionally biased region" description="Polar residues" evidence="5">
    <location>
        <begin position="256"/>
        <end position="276"/>
    </location>
</feature>
<dbReference type="EMBL" id="CAACVG010008747">
    <property type="protein sequence ID" value="VEN50940.1"/>
    <property type="molecule type" value="Genomic_DNA"/>
</dbReference>
<organism evidence="7 8">
    <name type="scientific">Callosobruchus maculatus</name>
    <name type="common">Southern cowpea weevil</name>
    <name type="synonym">Pulse bruchid</name>
    <dbReference type="NCBI Taxonomy" id="64391"/>
    <lineage>
        <taxon>Eukaryota</taxon>
        <taxon>Metazoa</taxon>
        <taxon>Ecdysozoa</taxon>
        <taxon>Arthropoda</taxon>
        <taxon>Hexapoda</taxon>
        <taxon>Insecta</taxon>
        <taxon>Pterygota</taxon>
        <taxon>Neoptera</taxon>
        <taxon>Endopterygota</taxon>
        <taxon>Coleoptera</taxon>
        <taxon>Polyphaga</taxon>
        <taxon>Cucujiformia</taxon>
        <taxon>Chrysomeloidea</taxon>
        <taxon>Chrysomelidae</taxon>
        <taxon>Bruchinae</taxon>
        <taxon>Bruchini</taxon>
        <taxon>Callosobruchus</taxon>
    </lineage>
</organism>
<feature type="region of interest" description="Disordered" evidence="5">
    <location>
        <begin position="420"/>
        <end position="531"/>
    </location>
</feature>
<dbReference type="GO" id="GO:0008270">
    <property type="term" value="F:zinc ion binding"/>
    <property type="evidence" value="ECO:0007669"/>
    <property type="project" value="UniProtKB-KW"/>
</dbReference>
<dbReference type="PROSITE" id="PS50119">
    <property type="entry name" value="ZF_BBOX"/>
    <property type="match status" value="1"/>
</dbReference>
<feature type="compositionally biased region" description="Pro residues" evidence="5">
    <location>
        <begin position="136"/>
        <end position="151"/>
    </location>
</feature>
<dbReference type="GO" id="GO:0071797">
    <property type="term" value="C:LUBAC complex"/>
    <property type="evidence" value="ECO:0007669"/>
    <property type="project" value="InterPro"/>
</dbReference>
<keyword evidence="1" id="KW-0479">Metal-binding</keyword>
<name>A0A653CSP1_CALMS</name>
<dbReference type="Proteomes" id="UP000410492">
    <property type="component" value="Unassembled WGS sequence"/>
</dbReference>
<feature type="compositionally biased region" description="Basic and acidic residues" evidence="5">
    <location>
        <begin position="44"/>
        <end position="60"/>
    </location>
</feature>